<proteinExistence type="predicted"/>
<protein>
    <submittedName>
        <fullName evidence="1">Uncharacterized protein</fullName>
    </submittedName>
</protein>
<organism evidence="1 2">
    <name type="scientific">Moniliophthora roreri</name>
    <name type="common">Frosty pod rot fungus</name>
    <name type="synonym">Monilia roreri</name>
    <dbReference type="NCBI Taxonomy" id="221103"/>
    <lineage>
        <taxon>Eukaryota</taxon>
        <taxon>Fungi</taxon>
        <taxon>Dikarya</taxon>
        <taxon>Basidiomycota</taxon>
        <taxon>Agaricomycotina</taxon>
        <taxon>Agaricomycetes</taxon>
        <taxon>Agaricomycetidae</taxon>
        <taxon>Agaricales</taxon>
        <taxon>Marasmiineae</taxon>
        <taxon>Marasmiaceae</taxon>
        <taxon>Moniliophthora</taxon>
    </lineage>
</organism>
<dbReference type="Proteomes" id="UP000054988">
    <property type="component" value="Unassembled WGS sequence"/>
</dbReference>
<dbReference type="AlphaFoldDB" id="A0A0W0GD78"/>
<evidence type="ECO:0000313" key="1">
    <source>
        <dbReference type="EMBL" id="KTB46471.1"/>
    </source>
</evidence>
<gene>
    <name evidence="1" type="ORF">WG66_962</name>
</gene>
<dbReference type="EMBL" id="LATX01000336">
    <property type="protein sequence ID" value="KTB46471.1"/>
    <property type="molecule type" value="Genomic_DNA"/>
</dbReference>
<sequence length="101" mass="11062">MAGSGSKALQDGSRPRVMDGLAHPNFLTMTLIRPHSAPFLSLVKPRFLFKAAHENQPLGPVSPSSEEFMAYPIVRAEEGRAIAVVKKVTSQETAQHQIRKP</sequence>
<evidence type="ECO:0000313" key="2">
    <source>
        <dbReference type="Proteomes" id="UP000054988"/>
    </source>
</evidence>
<reference evidence="1 2" key="1">
    <citation type="submission" date="2015-12" db="EMBL/GenBank/DDBJ databases">
        <title>Draft genome sequence of Moniliophthora roreri, the causal agent of frosty pod rot of cacao.</title>
        <authorList>
            <person name="Aime M.C."/>
            <person name="Diaz-Valderrama J.R."/>
            <person name="Kijpornyongpan T."/>
            <person name="Phillips-Mora W."/>
        </authorList>
    </citation>
    <scope>NUCLEOTIDE SEQUENCE [LARGE SCALE GENOMIC DNA]</scope>
    <source>
        <strain evidence="1 2">MCA 2952</strain>
    </source>
</reference>
<accession>A0A0W0GD78</accession>
<comment type="caution">
    <text evidence="1">The sequence shown here is derived from an EMBL/GenBank/DDBJ whole genome shotgun (WGS) entry which is preliminary data.</text>
</comment>
<name>A0A0W0GD78_MONRR</name>